<organism evidence="1 2">
    <name type="scientific">Mesorhizobium hawassense</name>
    <dbReference type="NCBI Taxonomy" id="1209954"/>
    <lineage>
        <taxon>Bacteria</taxon>
        <taxon>Pseudomonadati</taxon>
        <taxon>Pseudomonadota</taxon>
        <taxon>Alphaproteobacteria</taxon>
        <taxon>Hyphomicrobiales</taxon>
        <taxon>Phyllobacteriaceae</taxon>
        <taxon>Mesorhizobium</taxon>
    </lineage>
</organism>
<dbReference type="SUPFAM" id="SSF48452">
    <property type="entry name" value="TPR-like"/>
    <property type="match status" value="1"/>
</dbReference>
<gene>
    <name evidence="1" type="ORF">DPM33_29400</name>
</gene>
<protein>
    <submittedName>
        <fullName evidence="1">CadC-family transcriptional regulator</fullName>
    </submittedName>
</protein>
<name>A0A330HC43_9HYPH</name>
<sequence length="211" mass="22723">GMAAWCAVMRKANGWMTDRRQETAEAERLALKAVDLGRDDAIALSRGGTALAYVVGDNNSGAAFIDRALALNPNLATTWLFSGWVRADLGDTETSLRHLATAMRMSPVDPLMFDMQNAVAVAHLFAGRFEEASSWAERSLREKPDFLGSLRFAAASYALAGRTEDAQKVVSRILGLDPGQRISNLADVVSTSRPADMALLAEGLRKAGLPE</sequence>
<accession>A0A330HC43</accession>
<evidence type="ECO:0000313" key="2">
    <source>
        <dbReference type="Proteomes" id="UP000251558"/>
    </source>
</evidence>
<keyword evidence="2" id="KW-1185">Reference proteome</keyword>
<proteinExistence type="predicted"/>
<dbReference type="EMBL" id="QMBP01000020">
    <property type="protein sequence ID" value="RAZ85308.1"/>
    <property type="molecule type" value="Genomic_DNA"/>
</dbReference>
<evidence type="ECO:0000313" key="1">
    <source>
        <dbReference type="EMBL" id="RAZ85308.1"/>
    </source>
</evidence>
<dbReference type="Proteomes" id="UP000251558">
    <property type="component" value="Unassembled WGS sequence"/>
</dbReference>
<dbReference type="InterPro" id="IPR011990">
    <property type="entry name" value="TPR-like_helical_dom_sf"/>
</dbReference>
<dbReference type="RefSeq" id="WP_208648466.1">
    <property type="nucleotide sequence ID" value="NZ_QMBP01000020.1"/>
</dbReference>
<dbReference type="AlphaFoldDB" id="A0A330HC43"/>
<dbReference type="Gene3D" id="1.25.40.10">
    <property type="entry name" value="Tetratricopeptide repeat domain"/>
    <property type="match status" value="1"/>
</dbReference>
<reference evidence="1 2" key="1">
    <citation type="submission" date="2018-07" db="EMBL/GenBank/DDBJ databases">
        <title>Diversity of Mesorhizobium strains in Brazil.</title>
        <authorList>
            <person name="Helene L.C.F."/>
            <person name="Dall'Agnol R."/>
            <person name="Delamuta J.R.M."/>
            <person name="Hungria M."/>
        </authorList>
    </citation>
    <scope>NUCLEOTIDE SEQUENCE [LARGE SCALE GENOMIC DNA]</scope>
    <source>
        <strain evidence="1 2">AC99b</strain>
    </source>
</reference>
<feature type="non-terminal residue" evidence="1">
    <location>
        <position position="1"/>
    </location>
</feature>
<comment type="caution">
    <text evidence="1">The sequence shown here is derived from an EMBL/GenBank/DDBJ whole genome shotgun (WGS) entry which is preliminary data.</text>
</comment>